<dbReference type="EMBL" id="SACT01000003">
    <property type="protein sequence ID" value="RVT51593.1"/>
    <property type="molecule type" value="Genomic_DNA"/>
</dbReference>
<dbReference type="AlphaFoldDB" id="A0A437JW41"/>
<proteinExistence type="predicted"/>
<protein>
    <submittedName>
        <fullName evidence="1">Uncharacterized protein</fullName>
    </submittedName>
</protein>
<reference evidence="1 2" key="1">
    <citation type="submission" date="2019-01" db="EMBL/GenBank/DDBJ databases">
        <authorList>
            <person name="Chen W.-M."/>
        </authorList>
    </citation>
    <scope>NUCLEOTIDE SEQUENCE [LARGE SCALE GENOMIC DNA]</scope>
    <source>
        <strain evidence="1 2">ICH-3</strain>
    </source>
</reference>
<gene>
    <name evidence="1" type="ORF">ENE75_12305</name>
</gene>
<keyword evidence="2" id="KW-1185">Reference proteome</keyword>
<organism evidence="1 2">
    <name type="scientific">Rubrivivax albus</name>
    <dbReference type="NCBI Taxonomy" id="2499835"/>
    <lineage>
        <taxon>Bacteria</taxon>
        <taxon>Pseudomonadati</taxon>
        <taxon>Pseudomonadota</taxon>
        <taxon>Betaproteobacteria</taxon>
        <taxon>Burkholderiales</taxon>
        <taxon>Sphaerotilaceae</taxon>
        <taxon>Rubrivivax</taxon>
    </lineage>
</organism>
<sequence length="264" mass="29564">MSYDNGPALAVWWLDGYLDLDDAQEAAARSLLRDWFAWHRGTQLPEYARWLATWRERAGGEVTGEEVCRWTAQAREALWAATERALPAGAQLLPTLKPAQIDHLVAEMADKLADERRERAQPAAEARRAAALERAVDRAEQLYGTLTDAQQRLLAEGLARSPMDAARWLDDREQRQRRFVDELRRARTLTDDAARLAALRVAARALSQPADAETAALQARWQAHGCEMSARLHATTTPAQRQHLRERLSAWEEDVRALAGGGAS</sequence>
<accession>A0A437JW41</accession>
<dbReference type="Pfam" id="PF19795">
    <property type="entry name" value="DUF6279"/>
    <property type="match status" value="1"/>
</dbReference>
<comment type="caution">
    <text evidence="1">The sequence shown here is derived from an EMBL/GenBank/DDBJ whole genome shotgun (WGS) entry which is preliminary data.</text>
</comment>
<dbReference type="Proteomes" id="UP000288178">
    <property type="component" value="Unassembled WGS sequence"/>
</dbReference>
<evidence type="ECO:0000313" key="2">
    <source>
        <dbReference type="Proteomes" id="UP000288178"/>
    </source>
</evidence>
<evidence type="ECO:0000313" key="1">
    <source>
        <dbReference type="EMBL" id="RVT51593.1"/>
    </source>
</evidence>
<name>A0A437JW41_9BURK</name>